<dbReference type="EMBL" id="KT247192">
    <property type="protein sequence ID" value="ALL41281.1"/>
    <property type="molecule type" value="mRNA"/>
</dbReference>
<sequence>MFHRATVFITLFSALSILNDNRVSALMASVPDTQTCSFYTGAYTNSATCNEQPNVVCTQGCYGPYVVATGCVLENDSRAGASSSSQVCTMGFGRNTAAAKACINELGTFRCTGQTSGSATCYGCRNSAQNSK</sequence>
<accession>A0A0S1MKE7</accession>
<organism evidence="2">
    <name type="scientific">Phakopsora pachyrhizi</name>
    <name type="common">Asian soybean rust disease fungus</name>
    <dbReference type="NCBI Taxonomy" id="170000"/>
    <lineage>
        <taxon>Eukaryota</taxon>
        <taxon>Fungi</taxon>
        <taxon>Dikarya</taxon>
        <taxon>Basidiomycota</taxon>
        <taxon>Pucciniomycotina</taxon>
        <taxon>Pucciniomycetes</taxon>
        <taxon>Pucciniales</taxon>
        <taxon>Phakopsoraceae</taxon>
        <taxon>Phakopsora</taxon>
    </lineage>
</organism>
<evidence type="ECO:0000313" key="2">
    <source>
        <dbReference type="EMBL" id="ALL41281.1"/>
    </source>
</evidence>
<evidence type="ECO:0008006" key="3">
    <source>
        <dbReference type="Google" id="ProtNLM"/>
    </source>
</evidence>
<feature type="chain" id="PRO_5006589069" description="Secreted protein" evidence="1">
    <location>
        <begin position="26"/>
        <end position="132"/>
    </location>
</feature>
<feature type="signal peptide" evidence="1">
    <location>
        <begin position="1"/>
        <end position="25"/>
    </location>
</feature>
<name>A0A0S1MKE7_PHAPC</name>
<keyword evidence="1" id="KW-0732">Signal</keyword>
<evidence type="ECO:0000256" key="1">
    <source>
        <dbReference type="SAM" id="SignalP"/>
    </source>
</evidence>
<reference evidence="2" key="1">
    <citation type="submission" date="2015-07" db="EMBL/GenBank/DDBJ databases">
        <title>Elucidating the P. pachyrhizi secretome and potential effectors.</title>
        <authorList>
            <person name="de Carvalho M.C.C.G."/>
            <person name="Nascimento L.C."/>
            <person name="Darben L.M."/>
            <person name="Polizel-Podanosqui A.M."/>
            <person name="Lopes-Caitar V.S."/>
            <person name="Rocha C.S."/>
            <person name="Qi M."/>
            <person name="Carazolle M."/>
            <person name="Kuwahara M.K."/>
            <person name="Pereira G.A.G."/>
            <person name="Abdelnoor R.V."/>
            <person name="Whitham S.A."/>
            <person name="Marcelino-Guimaraes F.C."/>
        </authorList>
    </citation>
    <scope>NUCLEOTIDE SEQUENCE</scope>
</reference>
<proteinExistence type="evidence at transcript level"/>
<dbReference type="AlphaFoldDB" id="A0A0S1MKE7"/>
<protein>
    <recommendedName>
        <fullName evidence="3">Secreted protein</fullName>
    </recommendedName>
</protein>